<dbReference type="EMBL" id="OJIN01000182">
    <property type="protein sequence ID" value="SPD74973.1"/>
    <property type="molecule type" value="Genomic_DNA"/>
</dbReference>
<dbReference type="InterPro" id="IPR003593">
    <property type="entry name" value="AAA+_ATPase"/>
</dbReference>
<name>A0A445MZW4_9BACT</name>
<proteinExistence type="predicted"/>
<dbReference type="PANTHER" id="PTHR35894">
    <property type="entry name" value="GENERAL SECRETION PATHWAY PROTEIN A-RELATED"/>
    <property type="match status" value="1"/>
</dbReference>
<dbReference type="InterPro" id="IPR036779">
    <property type="entry name" value="LysM_dom_sf"/>
</dbReference>
<feature type="compositionally biased region" description="Polar residues" evidence="1">
    <location>
        <begin position="407"/>
        <end position="417"/>
    </location>
</feature>
<dbReference type="InterPro" id="IPR036680">
    <property type="entry name" value="SPOR-like_sf"/>
</dbReference>
<reference evidence="4" key="1">
    <citation type="submission" date="2018-01" db="EMBL/GenBank/DDBJ databases">
        <authorList>
            <person name="Regsiter A."/>
            <person name="William W."/>
        </authorList>
    </citation>
    <scope>NUCLEOTIDE SEQUENCE</scope>
    <source>
        <strain evidence="4">TRIP AH-1</strain>
    </source>
</reference>
<dbReference type="SUPFAM" id="SSF52540">
    <property type="entry name" value="P-loop containing nucleoside triphosphate hydrolases"/>
    <property type="match status" value="1"/>
</dbReference>
<evidence type="ECO:0000259" key="2">
    <source>
        <dbReference type="PROSITE" id="PS51724"/>
    </source>
</evidence>
<dbReference type="InterPro" id="IPR049945">
    <property type="entry name" value="AAA_22"/>
</dbReference>
<dbReference type="PROSITE" id="PS51724">
    <property type="entry name" value="SPOR"/>
    <property type="match status" value="1"/>
</dbReference>
<dbReference type="CDD" id="cd00009">
    <property type="entry name" value="AAA"/>
    <property type="match status" value="1"/>
</dbReference>
<dbReference type="PANTHER" id="PTHR35894:SF1">
    <property type="entry name" value="PHOSPHORIBULOKINASE _ URIDINE KINASE FAMILY"/>
    <property type="match status" value="1"/>
</dbReference>
<dbReference type="GO" id="GO:0016887">
    <property type="term" value="F:ATP hydrolysis activity"/>
    <property type="evidence" value="ECO:0007669"/>
    <property type="project" value="InterPro"/>
</dbReference>
<dbReference type="GO" id="GO:0042834">
    <property type="term" value="F:peptidoglycan binding"/>
    <property type="evidence" value="ECO:0007669"/>
    <property type="project" value="InterPro"/>
</dbReference>
<feature type="compositionally biased region" description="Polar residues" evidence="1">
    <location>
        <begin position="357"/>
        <end position="387"/>
    </location>
</feature>
<feature type="region of interest" description="Disordered" evidence="1">
    <location>
        <begin position="350"/>
        <end position="436"/>
    </location>
</feature>
<protein>
    <recommendedName>
        <fullName evidence="5">SPOR domain-containing protein</fullName>
    </recommendedName>
</protein>
<feature type="domain" description="LysM" evidence="3">
    <location>
        <begin position="441"/>
        <end position="491"/>
    </location>
</feature>
<evidence type="ECO:0008006" key="5">
    <source>
        <dbReference type="Google" id="ProtNLM"/>
    </source>
</evidence>
<dbReference type="InterPro" id="IPR018392">
    <property type="entry name" value="LysM"/>
</dbReference>
<dbReference type="Pfam" id="PF05036">
    <property type="entry name" value="SPOR"/>
    <property type="match status" value="1"/>
</dbReference>
<evidence type="ECO:0000259" key="3">
    <source>
        <dbReference type="PROSITE" id="PS51782"/>
    </source>
</evidence>
<accession>A0A445MZW4</accession>
<dbReference type="InterPro" id="IPR007730">
    <property type="entry name" value="SPOR-like_dom"/>
</dbReference>
<organism evidence="4">
    <name type="scientific">uncultured Desulfobacterium sp</name>
    <dbReference type="NCBI Taxonomy" id="201089"/>
    <lineage>
        <taxon>Bacteria</taxon>
        <taxon>Pseudomonadati</taxon>
        <taxon>Thermodesulfobacteriota</taxon>
        <taxon>Desulfobacteria</taxon>
        <taxon>Desulfobacterales</taxon>
        <taxon>Desulfobacteriaceae</taxon>
        <taxon>Desulfobacterium</taxon>
        <taxon>environmental samples</taxon>
    </lineage>
</organism>
<evidence type="ECO:0000256" key="1">
    <source>
        <dbReference type="SAM" id="MobiDB-lite"/>
    </source>
</evidence>
<evidence type="ECO:0000313" key="4">
    <source>
        <dbReference type="EMBL" id="SPD74973.1"/>
    </source>
</evidence>
<dbReference type="SMART" id="SM00382">
    <property type="entry name" value="AAA"/>
    <property type="match status" value="1"/>
</dbReference>
<sequence length="581" mass="65748">MYTDFYNLREKPFELNPSSRFLYLGEVHKEALALLAYGVSERKGFTLLTGEVGTGKTTMVHALISRLDENCQYVYLSNPVLSIREFFSYLSAAVFKQKIRFRTKADFLIEFEAFLRECQQHQKNFILIIDEAHKLSFELLEEIRLLSNMETADEKLINIFLAGQPELNEKLNSPECRALLQRINTRYHISPLDLRSTQEYITTRLRMAGGPLDVQHIFSNDVVKAIHKYSEGFPRMINILADNVLLLGYSRGAKKILPLMVKECFDDLRLDRFFEKGRPSEPEGETSKKAHNSVRIWKWATAVLSLVLISSFAFYYYKEDLFDRSVPLGPSNNNTALENSSENFLSTKNNVEHEQQKSTNSVSPGGQGTSVSLMNTEQVDKQVSSTAAGIEDSEVEKGKQDIGQVPPLSSTASSASDDQGPEGPRNLIESPSEENKSVAEMTVSVKAGDTLIGLATEIYGRSGEDILRLLKERNPEINQLDRIEIGQKIVFPVLPEINQGLTFTVDIASYEPFESAKSLFQELLKQGYEAYLMPVYNTQKGKFFRITLGNFKTSEEAEAYAKKVMEDKVSDYAKVIQLEMR</sequence>
<dbReference type="Gene3D" id="3.10.350.10">
    <property type="entry name" value="LysM domain"/>
    <property type="match status" value="1"/>
</dbReference>
<feature type="domain" description="SPOR" evidence="2">
    <location>
        <begin position="497"/>
        <end position="577"/>
    </location>
</feature>
<dbReference type="Gene3D" id="3.30.70.1070">
    <property type="entry name" value="Sporulation related repeat"/>
    <property type="match status" value="1"/>
</dbReference>
<dbReference type="Gene3D" id="3.40.50.300">
    <property type="entry name" value="P-loop containing nucleotide triphosphate hydrolases"/>
    <property type="match status" value="1"/>
</dbReference>
<dbReference type="SUPFAM" id="SSF110997">
    <property type="entry name" value="Sporulation related repeat"/>
    <property type="match status" value="1"/>
</dbReference>
<dbReference type="InterPro" id="IPR027417">
    <property type="entry name" value="P-loop_NTPase"/>
</dbReference>
<dbReference type="PROSITE" id="PS51782">
    <property type="entry name" value="LYSM"/>
    <property type="match status" value="1"/>
</dbReference>
<gene>
    <name evidence="4" type="ORF">PITCH_A400008</name>
</gene>
<dbReference type="Pfam" id="PF13401">
    <property type="entry name" value="AAA_22"/>
    <property type="match status" value="1"/>
</dbReference>
<dbReference type="AlphaFoldDB" id="A0A445MZW4"/>
<dbReference type="InterPro" id="IPR052026">
    <property type="entry name" value="ExeA_AAA_ATPase_DNA-bind"/>
</dbReference>